<gene>
    <name evidence="1" type="ORF">PAXRUDRAFT_167467</name>
</gene>
<sequence>MDILYHLKVCPNLIHAQSLQTLFKFMNLVFWFWSSLYFVTAHKPPSTLTSPVVVNFLSVSCSFNTDEVQDTWLLLRDVIWNGDVPSQIGVGDAFANAGHACGIGEY</sequence>
<proteinExistence type="predicted"/>
<dbReference type="HOGENOM" id="CLU_2278345_0_0_1"/>
<evidence type="ECO:0000313" key="2">
    <source>
        <dbReference type="Proteomes" id="UP000054538"/>
    </source>
</evidence>
<dbReference type="InParanoid" id="A0A0D0C209"/>
<name>A0A0D0C209_9AGAM</name>
<protein>
    <submittedName>
        <fullName evidence="1">Uncharacterized protein</fullName>
    </submittedName>
</protein>
<reference evidence="2" key="2">
    <citation type="submission" date="2015-01" db="EMBL/GenBank/DDBJ databases">
        <title>Evolutionary Origins and Diversification of the Mycorrhizal Mutualists.</title>
        <authorList>
            <consortium name="DOE Joint Genome Institute"/>
            <consortium name="Mycorrhizal Genomics Consortium"/>
            <person name="Kohler A."/>
            <person name="Kuo A."/>
            <person name="Nagy L.G."/>
            <person name="Floudas D."/>
            <person name="Copeland A."/>
            <person name="Barry K.W."/>
            <person name="Cichocki N."/>
            <person name="Veneault-Fourrey C."/>
            <person name="LaButti K."/>
            <person name="Lindquist E.A."/>
            <person name="Lipzen A."/>
            <person name="Lundell T."/>
            <person name="Morin E."/>
            <person name="Murat C."/>
            <person name="Riley R."/>
            <person name="Ohm R."/>
            <person name="Sun H."/>
            <person name="Tunlid A."/>
            <person name="Henrissat B."/>
            <person name="Grigoriev I.V."/>
            <person name="Hibbett D.S."/>
            <person name="Martin F."/>
        </authorList>
    </citation>
    <scope>NUCLEOTIDE SEQUENCE [LARGE SCALE GENOMIC DNA]</scope>
    <source>
        <strain evidence="2">Ve08.2h10</strain>
    </source>
</reference>
<organism evidence="1 2">
    <name type="scientific">Paxillus rubicundulus Ve08.2h10</name>
    <dbReference type="NCBI Taxonomy" id="930991"/>
    <lineage>
        <taxon>Eukaryota</taxon>
        <taxon>Fungi</taxon>
        <taxon>Dikarya</taxon>
        <taxon>Basidiomycota</taxon>
        <taxon>Agaricomycotina</taxon>
        <taxon>Agaricomycetes</taxon>
        <taxon>Agaricomycetidae</taxon>
        <taxon>Boletales</taxon>
        <taxon>Paxilineae</taxon>
        <taxon>Paxillaceae</taxon>
        <taxon>Paxillus</taxon>
    </lineage>
</organism>
<dbReference type="Proteomes" id="UP000054538">
    <property type="component" value="Unassembled WGS sequence"/>
</dbReference>
<evidence type="ECO:0000313" key="1">
    <source>
        <dbReference type="EMBL" id="KIK77227.1"/>
    </source>
</evidence>
<dbReference type="EMBL" id="KN827079">
    <property type="protein sequence ID" value="KIK77227.1"/>
    <property type="molecule type" value="Genomic_DNA"/>
</dbReference>
<dbReference type="AlphaFoldDB" id="A0A0D0C209"/>
<keyword evidence="2" id="KW-1185">Reference proteome</keyword>
<accession>A0A0D0C209</accession>
<reference evidence="1 2" key="1">
    <citation type="submission" date="2014-04" db="EMBL/GenBank/DDBJ databases">
        <authorList>
            <consortium name="DOE Joint Genome Institute"/>
            <person name="Kuo A."/>
            <person name="Kohler A."/>
            <person name="Jargeat P."/>
            <person name="Nagy L.G."/>
            <person name="Floudas D."/>
            <person name="Copeland A."/>
            <person name="Barry K.W."/>
            <person name="Cichocki N."/>
            <person name="Veneault-Fourrey C."/>
            <person name="LaButti K."/>
            <person name="Lindquist E.A."/>
            <person name="Lipzen A."/>
            <person name="Lundell T."/>
            <person name="Morin E."/>
            <person name="Murat C."/>
            <person name="Sun H."/>
            <person name="Tunlid A."/>
            <person name="Henrissat B."/>
            <person name="Grigoriev I.V."/>
            <person name="Hibbett D.S."/>
            <person name="Martin F."/>
            <person name="Nordberg H.P."/>
            <person name="Cantor M.N."/>
            <person name="Hua S.X."/>
        </authorList>
    </citation>
    <scope>NUCLEOTIDE SEQUENCE [LARGE SCALE GENOMIC DNA]</scope>
    <source>
        <strain evidence="1 2">Ve08.2h10</strain>
    </source>
</reference>